<protein>
    <recommendedName>
        <fullName evidence="3">Reverse transcriptase domain-containing protein</fullName>
    </recommendedName>
</protein>
<name>A0A7I4F108_PHYPA</name>
<dbReference type="Proteomes" id="UP000006727">
    <property type="component" value="Chromosome 11"/>
</dbReference>
<dbReference type="Gramene" id="Pp3c11_7700V3.1">
    <property type="protein sequence ID" value="Pp3c11_7700V3.1"/>
    <property type="gene ID" value="Pp3c11_7700"/>
</dbReference>
<keyword evidence="2" id="KW-1185">Reference proteome</keyword>
<evidence type="ECO:0000313" key="2">
    <source>
        <dbReference type="Proteomes" id="UP000006727"/>
    </source>
</evidence>
<organism evidence="1 2">
    <name type="scientific">Physcomitrium patens</name>
    <name type="common">Spreading-leaved earth moss</name>
    <name type="synonym">Physcomitrella patens</name>
    <dbReference type="NCBI Taxonomy" id="3218"/>
    <lineage>
        <taxon>Eukaryota</taxon>
        <taxon>Viridiplantae</taxon>
        <taxon>Streptophyta</taxon>
        <taxon>Embryophyta</taxon>
        <taxon>Bryophyta</taxon>
        <taxon>Bryophytina</taxon>
        <taxon>Bryopsida</taxon>
        <taxon>Funariidae</taxon>
        <taxon>Funariales</taxon>
        <taxon>Funariaceae</taxon>
        <taxon>Physcomitrium</taxon>
    </lineage>
</organism>
<evidence type="ECO:0000313" key="1">
    <source>
        <dbReference type="EnsemblPlants" id="Pp3c11_7700V3.1"/>
    </source>
</evidence>
<dbReference type="Gramene" id="Pp3c11_7650V3.1">
    <property type="protein sequence ID" value="Pp3c11_7650V3.1"/>
    <property type="gene ID" value="Pp3c11_7650"/>
</dbReference>
<sequence length="114" mass="12622">MIVLGFSKEFIDMVNFLLGNASTCIKVNGTLSKYFPIIRGMRQGCPLVLYLFLIVGEAINTMITKNIAILTQYAHDTSFILLEKEDLIRTLSVVDTCSLGDTTASSARRKTGRL</sequence>
<proteinExistence type="predicted"/>
<reference evidence="1 2" key="1">
    <citation type="journal article" date="2008" name="Science">
        <title>The Physcomitrella genome reveals evolutionary insights into the conquest of land by plants.</title>
        <authorList>
            <person name="Rensing S."/>
            <person name="Lang D."/>
            <person name="Zimmer A."/>
            <person name="Terry A."/>
            <person name="Salamov A."/>
            <person name="Shapiro H."/>
            <person name="Nishiyama T."/>
            <person name="Perroud P.-F."/>
            <person name="Lindquist E."/>
            <person name="Kamisugi Y."/>
            <person name="Tanahashi T."/>
            <person name="Sakakibara K."/>
            <person name="Fujita T."/>
            <person name="Oishi K."/>
            <person name="Shin-I T."/>
            <person name="Kuroki Y."/>
            <person name="Toyoda A."/>
            <person name="Suzuki Y."/>
            <person name="Hashimoto A."/>
            <person name="Yamaguchi K."/>
            <person name="Sugano A."/>
            <person name="Kohara Y."/>
            <person name="Fujiyama A."/>
            <person name="Anterola A."/>
            <person name="Aoki S."/>
            <person name="Ashton N."/>
            <person name="Barbazuk W.B."/>
            <person name="Barker E."/>
            <person name="Bennetzen J."/>
            <person name="Bezanilla M."/>
            <person name="Blankenship R."/>
            <person name="Cho S.H."/>
            <person name="Dutcher S."/>
            <person name="Estelle M."/>
            <person name="Fawcett J.A."/>
            <person name="Gundlach H."/>
            <person name="Hanada K."/>
            <person name="Heyl A."/>
            <person name="Hicks K.A."/>
            <person name="Hugh J."/>
            <person name="Lohr M."/>
            <person name="Mayer K."/>
            <person name="Melkozernov A."/>
            <person name="Murata T."/>
            <person name="Nelson D."/>
            <person name="Pils B."/>
            <person name="Prigge M."/>
            <person name="Reiss B."/>
            <person name="Renner T."/>
            <person name="Rombauts S."/>
            <person name="Rushton P."/>
            <person name="Sanderfoot A."/>
            <person name="Schween G."/>
            <person name="Shiu S.-H."/>
            <person name="Stueber K."/>
            <person name="Theodoulou F.L."/>
            <person name="Tu H."/>
            <person name="Van de Peer Y."/>
            <person name="Verrier P.J."/>
            <person name="Waters E."/>
            <person name="Wood A."/>
            <person name="Yang L."/>
            <person name="Cove D."/>
            <person name="Cuming A."/>
            <person name="Hasebe M."/>
            <person name="Lucas S."/>
            <person name="Mishler D.B."/>
            <person name="Reski R."/>
            <person name="Grigoriev I."/>
            <person name="Quatrano R.S."/>
            <person name="Boore J.L."/>
        </authorList>
    </citation>
    <scope>NUCLEOTIDE SEQUENCE [LARGE SCALE GENOMIC DNA]</scope>
    <source>
        <strain evidence="1 2">cv. Gransden 2004</strain>
    </source>
</reference>
<dbReference type="EMBL" id="ABEU02000011">
    <property type="status" value="NOT_ANNOTATED_CDS"/>
    <property type="molecule type" value="Genomic_DNA"/>
</dbReference>
<reference evidence="1 2" key="2">
    <citation type="journal article" date="2018" name="Plant J.">
        <title>The Physcomitrella patens chromosome-scale assembly reveals moss genome structure and evolution.</title>
        <authorList>
            <person name="Lang D."/>
            <person name="Ullrich K.K."/>
            <person name="Murat F."/>
            <person name="Fuchs J."/>
            <person name="Jenkins J."/>
            <person name="Haas F.B."/>
            <person name="Piednoel M."/>
            <person name="Gundlach H."/>
            <person name="Van Bel M."/>
            <person name="Meyberg R."/>
            <person name="Vives C."/>
            <person name="Morata J."/>
            <person name="Symeonidi A."/>
            <person name="Hiss M."/>
            <person name="Muchero W."/>
            <person name="Kamisugi Y."/>
            <person name="Saleh O."/>
            <person name="Blanc G."/>
            <person name="Decker E.L."/>
            <person name="van Gessel N."/>
            <person name="Grimwood J."/>
            <person name="Hayes R.D."/>
            <person name="Graham S.W."/>
            <person name="Gunter L.E."/>
            <person name="McDaniel S.F."/>
            <person name="Hoernstein S.N.W."/>
            <person name="Larsson A."/>
            <person name="Li F.W."/>
            <person name="Perroud P.F."/>
            <person name="Phillips J."/>
            <person name="Ranjan P."/>
            <person name="Rokshar D.S."/>
            <person name="Rothfels C.J."/>
            <person name="Schneider L."/>
            <person name="Shu S."/>
            <person name="Stevenson D.W."/>
            <person name="Thummler F."/>
            <person name="Tillich M."/>
            <person name="Villarreal Aguilar J.C."/>
            <person name="Widiez T."/>
            <person name="Wong G.K."/>
            <person name="Wymore A."/>
            <person name="Zhang Y."/>
            <person name="Zimmer A.D."/>
            <person name="Quatrano R.S."/>
            <person name="Mayer K.F.X."/>
            <person name="Goodstein D."/>
            <person name="Casacuberta J.M."/>
            <person name="Vandepoele K."/>
            <person name="Reski R."/>
            <person name="Cuming A.C."/>
            <person name="Tuskan G.A."/>
            <person name="Maumus F."/>
            <person name="Salse J."/>
            <person name="Schmutz J."/>
            <person name="Rensing S.A."/>
        </authorList>
    </citation>
    <scope>NUCLEOTIDE SEQUENCE [LARGE SCALE GENOMIC DNA]</scope>
    <source>
        <strain evidence="1 2">cv. Gransden 2004</strain>
    </source>
</reference>
<dbReference type="EnsemblPlants" id="Pp3c11_7700V3.1">
    <property type="protein sequence ID" value="Pp3c11_7700V3.1"/>
    <property type="gene ID" value="Pp3c11_7700"/>
</dbReference>
<dbReference type="EnsemblPlants" id="Pp3c11_7650V3.1">
    <property type="protein sequence ID" value="Pp3c11_7650V3.1"/>
    <property type="gene ID" value="Pp3c11_7650"/>
</dbReference>
<reference evidence="1" key="3">
    <citation type="submission" date="2020-12" db="UniProtKB">
        <authorList>
            <consortium name="EnsemblPlants"/>
        </authorList>
    </citation>
    <scope>IDENTIFICATION</scope>
</reference>
<dbReference type="InParanoid" id="A0A7I4F108"/>
<evidence type="ECO:0008006" key="3">
    <source>
        <dbReference type="Google" id="ProtNLM"/>
    </source>
</evidence>
<dbReference type="AlphaFoldDB" id="A0A7I4F108"/>
<accession>A0A7I4F108</accession>